<reference evidence="3" key="1">
    <citation type="submission" date="2017-02" db="UniProtKB">
        <authorList>
            <consortium name="WormBaseParasite"/>
        </authorList>
    </citation>
    <scope>IDENTIFICATION</scope>
</reference>
<dbReference type="EMBL" id="UYSL01023009">
    <property type="protein sequence ID" value="VDL81576.1"/>
    <property type="molecule type" value="Genomic_DNA"/>
</dbReference>
<reference evidence="1 2" key="2">
    <citation type="submission" date="2018-11" db="EMBL/GenBank/DDBJ databases">
        <authorList>
            <consortium name="Pathogen Informatics"/>
        </authorList>
    </citation>
    <scope>NUCLEOTIDE SEQUENCE [LARGE SCALE GENOMIC DNA]</scope>
</reference>
<evidence type="ECO:0000313" key="1">
    <source>
        <dbReference type="EMBL" id="VDL81576.1"/>
    </source>
</evidence>
<dbReference type="AlphaFoldDB" id="A0A0N4YL90"/>
<evidence type="ECO:0000313" key="2">
    <source>
        <dbReference type="Proteomes" id="UP000271162"/>
    </source>
</evidence>
<keyword evidence="2" id="KW-1185">Reference proteome</keyword>
<organism evidence="3">
    <name type="scientific">Nippostrongylus brasiliensis</name>
    <name type="common">Rat hookworm</name>
    <dbReference type="NCBI Taxonomy" id="27835"/>
    <lineage>
        <taxon>Eukaryota</taxon>
        <taxon>Metazoa</taxon>
        <taxon>Ecdysozoa</taxon>
        <taxon>Nematoda</taxon>
        <taxon>Chromadorea</taxon>
        <taxon>Rhabditida</taxon>
        <taxon>Rhabditina</taxon>
        <taxon>Rhabditomorpha</taxon>
        <taxon>Strongyloidea</taxon>
        <taxon>Heligmosomidae</taxon>
        <taxon>Nippostrongylus</taxon>
    </lineage>
</organism>
<dbReference type="OrthoDB" id="5851708at2759"/>
<proteinExistence type="predicted"/>
<dbReference type="WBParaSite" id="NBR_0001785501-mRNA-1">
    <property type="protein sequence ID" value="NBR_0001785501-mRNA-1"/>
    <property type="gene ID" value="NBR_0001785501"/>
</dbReference>
<dbReference type="Proteomes" id="UP000271162">
    <property type="component" value="Unassembled WGS sequence"/>
</dbReference>
<protein>
    <submittedName>
        <fullName evidence="1 3">Uncharacterized protein</fullName>
    </submittedName>
</protein>
<accession>A0A0N4YL90</accession>
<gene>
    <name evidence="1" type="ORF">NBR_LOCUS17856</name>
</gene>
<evidence type="ECO:0000313" key="3">
    <source>
        <dbReference type="WBParaSite" id="NBR_0001785501-mRNA-1"/>
    </source>
</evidence>
<name>A0A0N4YL90_NIPBR</name>
<sequence>MSAAPVSAARLRSEAIFETTSNCSTWSYAEPKAISQYGGRLDVEFCARNHMNDRSIDGDPVFEQIERNRKLADQLSPVLKYKEMMKKCRSRAAPRRKFSIAQGYPRVVRWKSGPQSKNLVKNCSENSGMY</sequence>